<dbReference type="Gene3D" id="3.40.50.1820">
    <property type="entry name" value="alpha/beta hydrolase"/>
    <property type="match status" value="1"/>
</dbReference>
<dbReference type="Proteomes" id="UP000258309">
    <property type="component" value="Unassembled WGS sequence"/>
</dbReference>
<accession>A0A3E2H7Q1</accession>
<protein>
    <recommendedName>
        <fullName evidence="1">AB hydrolase-1 domain-containing protein</fullName>
    </recommendedName>
</protein>
<dbReference type="OMA" id="FTETNGH"/>
<reference evidence="2 3" key="1">
    <citation type="submission" date="2018-05" db="EMBL/GenBank/DDBJ databases">
        <title>Draft genome sequence of Scytalidium lignicola DSM 105466, a ubiquitous saprotrophic fungus.</title>
        <authorList>
            <person name="Buettner E."/>
            <person name="Gebauer A.M."/>
            <person name="Hofrichter M."/>
            <person name="Liers C."/>
            <person name="Kellner H."/>
        </authorList>
    </citation>
    <scope>NUCLEOTIDE SEQUENCE [LARGE SCALE GENOMIC DNA]</scope>
    <source>
        <strain evidence="2 3">DSM 105466</strain>
    </source>
</reference>
<dbReference type="OrthoDB" id="294702at2759"/>
<comment type="caution">
    <text evidence="2">The sequence shown here is derived from an EMBL/GenBank/DDBJ whole genome shotgun (WGS) entry which is preliminary data.</text>
</comment>
<keyword evidence="3" id="KW-1185">Reference proteome</keyword>
<dbReference type="InterPro" id="IPR052370">
    <property type="entry name" value="Meta-cleavage_hydrolase"/>
</dbReference>
<evidence type="ECO:0000259" key="1">
    <source>
        <dbReference type="Pfam" id="PF12697"/>
    </source>
</evidence>
<gene>
    <name evidence="2" type="ORF">B7463_g7046</name>
</gene>
<dbReference type="PANTHER" id="PTHR43139:SF52">
    <property type="entry name" value="SI:DKEY-122A22.2"/>
    <property type="match status" value="1"/>
</dbReference>
<proteinExistence type="predicted"/>
<evidence type="ECO:0000313" key="3">
    <source>
        <dbReference type="Proteomes" id="UP000258309"/>
    </source>
</evidence>
<dbReference type="InterPro" id="IPR000073">
    <property type="entry name" value="AB_hydrolase_1"/>
</dbReference>
<name>A0A3E2H7Q1_SCYLI</name>
<dbReference type="GO" id="GO:0005783">
    <property type="term" value="C:endoplasmic reticulum"/>
    <property type="evidence" value="ECO:0007669"/>
    <property type="project" value="TreeGrafter"/>
</dbReference>
<dbReference type="Pfam" id="PF12697">
    <property type="entry name" value="Abhydrolase_6"/>
    <property type="match status" value="1"/>
</dbReference>
<organism evidence="2 3">
    <name type="scientific">Scytalidium lignicola</name>
    <name type="common">Hyphomycete</name>
    <dbReference type="NCBI Taxonomy" id="5539"/>
    <lineage>
        <taxon>Eukaryota</taxon>
        <taxon>Fungi</taxon>
        <taxon>Dikarya</taxon>
        <taxon>Ascomycota</taxon>
        <taxon>Pezizomycotina</taxon>
        <taxon>Leotiomycetes</taxon>
        <taxon>Leotiomycetes incertae sedis</taxon>
        <taxon>Scytalidium</taxon>
    </lineage>
</organism>
<evidence type="ECO:0000313" key="2">
    <source>
        <dbReference type="EMBL" id="RFU29301.1"/>
    </source>
</evidence>
<dbReference type="STRING" id="5539.A0A3E2H7Q1"/>
<dbReference type="AlphaFoldDB" id="A0A3E2H7Q1"/>
<feature type="domain" description="AB hydrolase-1" evidence="1">
    <location>
        <begin position="92"/>
        <end position="359"/>
    </location>
</feature>
<dbReference type="EMBL" id="NCSJ02000133">
    <property type="protein sequence ID" value="RFU29301.1"/>
    <property type="molecule type" value="Genomic_DNA"/>
</dbReference>
<dbReference type="PANTHER" id="PTHR43139">
    <property type="entry name" value="SI:DKEY-122A22.2"/>
    <property type="match status" value="1"/>
</dbReference>
<feature type="non-terminal residue" evidence="2">
    <location>
        <position position="1"/>
    </location>
</feature>
<dbReference type="SUPFAM" id="SSF53474">
    <property type="entry name" value="alpha/beta-Hydrolases"/>
    <property type="match status" value="1"/>
</dbReference>
<feature type="non-terminal residue" evidence="2">
    <location>
        <position position="385"/>
    </location>
</feature>
<dbReference type="InterPro" id="IPR029058">
    <property type="entry name" value="AB_hydrolase_fold"/>
</dbReference>
<sequence>MLPSSPTKPNQVTATSSPQICPKVHTAKSHLRYSSAEASDFPIALLHLNPIVSMAANRWLAGTHAGLISIDGHDLFLSTTGPDRIPGTPVVILESGIGGSSTSWPLVIRHLSPFVRIYIHDRAGLGKSEVNPFAQNRKPEAYAEKAAEDLDKLLQKAGVEGPFILIPMSWGGIVAREFLERRNEDVVGMVMIECVQEKTTQINPIDAPNTMALLKGLDFFDVVGVHKRQRLTPAEWQAQMLEMAENGPQNAVERFAWPLTEQTLGKKKQFERQLLGNRPISIIKGNAAREYQQVYEAGVAAGNGTEEQRAIVSKMLEGMAEKEDMLQREQLKLSSVSRFVQLEKPGHLVILEEPEVIAAEVKWVMETSMKQRHEDPEDKRLGKQL</sequence>